<name>A0A4Q7LWK7_9MICO</name>
<gene>
    <name evidence="2" type="ORF">EV141_0298</name>
</gene>
<evidence type="ECO:0000256" key="1">
    <source>
        <dbReference type="SAM" id="MobiDB-lite"/>
    </source>
</evidence>
<accession>A0A4Q7LWK7</accession>
<sequence>MTALLFPRTAPTARTVRRRIGVAGILPVAALLVIAGCASPESTSNTDDDAPATDTSTDVGTGAGAGEDTPAEEPETEEGEAVIEGAELVTDDFVLATTLDEAAEIGNCQIAYGVLDASGVDITIVDDDSTIDCTALIEG</sequence>
<organism evidence="2 3">
    <name type="scientific">Microcella putealis</name>
    <dbReference type="NCBI Taxonomy" id="337005"/>
    <lineage>
        <taxon>Bacteria</taxon>
        <taxon>Bacillati</taxon>
        <taxon>Actinomycetota</taxon>
        <taxon>Actinomycetes</taxon>
        <taxon>Micrococcales</taxon>
        <taxon>Microbacteriaceae</taxon>
        <taxon>Microcella</taxon>
    </lineage>
</organism>
<proteinExistence type="predicted"/>
<feature type="compositionally biased region" description="Acidic residues" evidence="1">
    <location>
        <begin position="69"/>
        <end position="81"/>
    </location>
</feature>
<comment type="caution">
    <text evidence="2">The sequence shown here is derived from an EMBL/GenBank/DDBJ whole genome shotgun (WGS) entry which is preliminary data.</text>
</comment>
<dbReference type="RefSeq" id="WP_130484197.1">
    <property type="nucleotide sequence ID" value="NZ_SGWW01000001.1"/>
</dbReference>
<dbReference type="Proteomes" id="UP000293519">
    <property type="component" value="Unassembled WGS sequence"/>
</dbReference>
<reference evidence="2 3" key="1">
    <citation type="journal article" date="2015" name="Stand. Genomic Sci.">
        <title>Genomic Encyclopedia of Bacterial and Archaeal Type Strains, Phase III: the genomes of soil and plant-associated and newly described type strains.</title>
        <authorList>
            <person name="Whitman W.B."/>
            <person name="Woyke T."/>
            <person name="Klenk H.P."/>
            <person name="Zhou Y."/>
            <person name="Lilburn T.G."/>
            <person name="Beck B.J."/>
            <person name="De Vos P."/>
            <person name="Vandamme P."/>
            <person name="Eisen J.A."/>
            <person name="Garrity G."/>
            <person name="Hugenholtz P."/>
            <person name="Kyrpides N.C."/>
        </authorList>
    </citation>
    <scope>NUCLEOTIDE SEQUENCE [LARGE SCALE GENOMIC DNA]</scope>
    <source>
        <strain evidence="2 3">CV2</strain>
    </source>
</reference>
<evidence type="ECO:0000313" key="3">
    <source>
        <dbReference type="Proteomes" id="UP000293519"/>
    </source>
</evidence>
<protein>
    <submittedName>
        <fullName evidence="2">Uncharacterized protein</fullName>
    </submittedName>
</protein>
<dbReference type="AlphaFoldDB" id="A0A4Q7LWK7"/>
<feature type="region of interest" description="Disordered" evidence="1">
    <location>
        <begin position="40"/>
        <end position="81"/>
    </location>
</feature>
<dbReference type="EMBL" id="SGWW01000001">
    <property type="protein sequence ID" value="RZS59081.1"/>
    <property type="molecule type" value="Genomic_DNA"/>
</dbReference>
<evidence type="ECO:0000313" key="2">
    <source>
        <dbReference type="EMBL" id="RZS59081.1"/>
    </source>
</evidence>
<keyword evidence="3" id="KW-1185">Reference proteome</keyword>